<dbReference type="RefSeq" id="WP_394827631.1">
    <property type="nucleotide sequence ID" value="NZ_CP089984.1"/>
</dbReference>
<dbReference type="NCBIfam" id="TIGR02570">
    <property type="entry name" value="cas7_GSU0053"/>
    <property type="match status" value="1"/>
</dbReference>
<organism evidence="1 2">
    <name type="scientific">Pendulispora albinea</name>
    <dbReference type="NCBI Taxonomy" id="2741071"/>
    <lineage>
        <taxon>Bacteria</taxon>
        <taxon>Pseudomonadati</taxon>
        <taxon>Myxococcota</taxon>
        <taxon>Myxococcia</taxon>
        <taxon>Myxococcales</taxon>
        <taxon>Sorangiineae</taxon>
        <taxon>Pendulisporaceae</taxon>
        <taxon>Pendulispora</taxon>
    </lineage>
</organism>
<evidence type="ECO:0000313" key="1">
    <source>
        <dbReference type="EMBL" id="WXB17992.1"/>
    </source>
</evidence>
<reference evidence="1 2" key="1">
    <citation type="submission" date="2021-12" db="EMBL/GenBank/DDBJ databases">
        <title>Discovery of the Pendulisporaceae a myxobacterial family with distinct sporulation behavior and unique specialized metabolism.</title>
        <authorList>
            <person name="Garcia R."/>
            <person name="Popoff A."/>
            <person name="Bader C.D."/>
            <person name="Loehr J."/>
            <person name="Walesch S."/>
            <person name="Walt C."/>
            <person name="Boldt J."/>
            <person name="Bunk B."/>
            <person name="Haeckl F.J.F.P.J."/>
            <person name="Gunesch A.P."/>
            <person name="Birkelbach J."/>
            <person name="Nuebel U."/>
            <person name="Pietschmann T."/>
            <person name="Bach T."/>
            <person name="Mueller R."/>
        </authorList>
    </citation>
    <scope>NUCLEOTIDE SEQUENCE [LARGE SCALE GENOMIC DNA]</scope>
    <source>
        <strain evidence="1 2">MSr11954</strain>
    </source>
</reference>
<dbReference type="Proteomes" id="UP001370348">
    <property type="component" value="Chromosome"/>
</dbReference>
<gene>
    <name evidence="1" type="primary">cas7u</name>
    <name evidence="1" type="ORF">LZC94_12100</name>
</gene>
<protein>
    <submittedName>
        <fullName evidence="1">Type I-U CRISPR-associated RAMP protein Csb1/Cas7u</fullName>
    </submittedName>
</protein>
<sequence length="391" mass="41917">MNLSDLLAGPYAAIRLTQRLQSSAGDGSKVFPPTFEGGVYCLEQRRIGGISVPCVILDSVPSSANRQEEVLGALVEAGKIEIPHFRTEFSEFPELGEVTTLNAPHRVFDAIFRDSELDGKPFPKHPLYAELCRSNTQNATALFAHGPSALVFGTWDSTGSAGGLGNKFARNMVTEIIGVHVERGETRGGVRQDPLGISRHVEIEIDKSGDWRPKGVATKKDDRAKGTRPSEVNHGNILVSVAYEGAGAERRSLKGGVTCDYALQLSVITLAGLRRLRFPLAGRRDPAVDEAARAVLVALGLVALTSTRERGYALRSRCDLVADGTSSFEIVGQDGTVTTEALDSKGAIALYHEAVTRAKKAGLPWDPAPKVMKPHANLSKLISLSRQAGAE</sequence>
<dbReference type="InterPro" id="IPR013403">
    <property type="entry name" value="CRISPR-assoc_prot_Csb1/Cas7u"/>
</dbReference>
<accession>A0ABZ2M4B3</accession>
<dbReference type="Pfam" id="PF09617">
    <property type="entry name" value="Cas_GSU0053"/>
    <property type="match status" value="1"/>
</dbReference>
<keyword evidence="2" id="KW-1185">Reference proteome</keyword>
<evidence type="ECO:0000313" key="2">
    <source>
        <dbReference type="Proteomes" id="UP001370348"/>
    </source>
</evidence>
<proteinExistence type="predicted"/>
<dbReference type="EMBL" id="CP089984">
    <property type="protein sequence ID" value="WXB17992.1"/>
    <property type="molecule type" value="Genomic_DNA"/>
</dbReference>
<name>A0ABZ2M4B3_9BACT</name>